<proteinExistence type="predicted"/>
<dbReference type="Proteomes" id="UP000663879">
    <property type="component" value="Unassembled WGS sequence"/>
</dbReference>
<evidence type="ECO:0000313" key="3">
    <source>
        <dbReference type="Proteomes" id="UP000663879"/>
    </source>
</evidence>
<comment type="caution">
    <text evidence="2">The sequence shown here is derived from an EMBL/GenBank/DDBJ whole genome shotgun (WGS) entry which is preliminary data.</text>
</comment>
<keyword evidence="3" id="KW-1185">Reference proteome</keyword>
<name>A0A814RT55_9BILA</name>
<protein>
    <submittedName>
        <fullName evidence="2">Uncharacterized protein</fullName>
    </submittedName>
</protein>
<dbReference type="EMBL" id="CAJNOC010010191">
    <property type="protein sequence ID" value="CAF1137584.1"/>
    <property type="molecule type" value="Genomic_DNA"/>
</dbReference>
<gene>
    <name evidence="2" type="ORF">OXX778_LOCUS22756</name>
</gene>
<reference evidence="2" key="1">
    <citation type="submission" date="2021-02" db="EMBL/GenBank/DDBJ databases">
        <authorList>
            <person name="Nowell W R."/>
        </authorList>
    </citation>
    <scope>NUCLEOTIDE SEQUENCE</scope>
    <source>
        <strain evidence="2">Ploen Becks lab</strain>
    </source>
</reference>
<accession>A0A814RT55</accession>
<evidence type="ECO:0000313" key="2">
    <source>
        <dbReference type="EMBL" id="CAF1137584.1"/>
    </source>
</evidence>
<feature type="region of interest" description="Disordered" evidence="1">
    <location>
        <begin position="129"/>
        <end position="152"/>
    </location>
</feature>
<sequence>MQTIKRAIFDTRGFLHINVANNENFKTFDSVKSTLQRRKSKLRPKLPNSLKDMKIEAINFFKNEELYQTVRNHSANSTNAPPRKKLYIIKDESIKSFKDLLSSNEITLEIYIKRVLPLFELDKKKKAKEAIISSDESESEVDCDDSDDSDEN</sequence>
<dbReference type="AlphaFoldDB" id="A0A814RT55"/>
<feature type="compositionally biased region" description="Acidic residues" evidence="1">
    <location>
        <begin position="135"/>
        <end position="152"/>
    </location>
</feature>
<organism evidence="2 3">
    <name type="scientific">Brachionus calyciflorus</name>
    <dbReference type="NCBI Taxonomy" id="104777"/>
    <lineage>
        <taxon>Eukaryota</taxon>
        <taxon>Metazoa</taxon>
        <taxon>Spiralia</taxon>
        <taxon>Gnathifera</taxon>
        <taxon>Rotifera</taxon>
        <taxon>Eurotatoria</taxon>
        <taxon>Monogononta</taxon>
        <taxon>Pseudotrocha</taxon>
        <taxon>Ploima</taxon>
        <taxon>Brachionidae</taxon>
        <taxon>Brachionus</taxon>
    </lineage>
</organism>
<dbReference type="OrthoDB" id="6621667at2759"/>
<evidence type="ECO:0000256" key="1">
    <source>
        <dbReference type="SAM" id="MobiDB-lite"/>
    </source>
</evidence>